<dbReference type="Proteomes" id="UP001215503">
    <property type="component" value="Unassembled WGS sequence"/>
</dbReference>
<sequence>RYRAGPRRLSASGPAYKEEPTKIRMSPMTKGFPRGALRALLLRALLLRGLLLCGALAPLPLAAEAPSGSWMRLDDALIELADARCGEIFDGQEYIMQSNGDEFLKLRFEHIPESAGDFDFSQPRHVSVSRRQEGEAFYLLDRSMPLESQGDTSGASGSAFLYPENDAARERHPDGAELAFALRCAAD</sequence>
<dbReference type="EMBL" id="JARHUD010000001">
    <property type="protein sequence ID" value="MDF2094353.1"/>
    <property type="molecule type" value="Genomic_DNA"/>
</dbReference>
<evidence type="ECO:0000313" key="2">
    <source>
        <dbReference type="Proteomes" id="UP001215503"/>
    </source>
</evidence>
<gene>
    <name evidence="1" type="ORF">P2G67_00005</name>
</gene>
<keyword evidence="2" id="KW-1185">Reference proteome</keyword>
<comment type="caution">
    <text evidence="1">The sequence shown here is derived from an EMBL/GenBank/DDBJ whole genome shotgun (WGS) entry which is preliminary data.</text>
</comment>
<proteinExistence type="predicted"/>
<name>A0ABT5YHR1_9PROT</name>
<accession>A0ABT5YHR1</accession>
<dbReference type="RefSeq" id="WP_275818783.1">
    <property type="nucleotide sequence ID" value="NZ_JARHUD010000001.1"/>
</dbReference>
<reference evidence="1 2" key="1">
    <citation type="submission" date="2023-03" db="EMBL/GenBank/DDBJ databases">
        <title>Fodinicurvata sp. CAU 1616 isolated from sea sendiment.</title>
        <authorList>
            <person name="Kim W."/>
        </authorList>
    </citation>
    <scope>NUCLEOTIDE SEQUENCE [LARGE SCALE GENOMIC DNA]</scope>
    <source>
        <strain evidence="1 2">CAU 1616</strain>
    </source>
</reference>
<evidence type="ECO:0000313" key="1">
    <source>
        <dbReference type="EMBL" id="MDF2094353.1"/>
    </source>
</evidence>
<organism evidence="1 2">
    <name type="scientific">Aquibaculum arenosum</name>
    <dbReference type="NCBI Taxonomy" id="3032591"/>
    <lineage>
        <taxon>Bacteria</taxon>
        <taxon>Pseudomonadati</taxon>
        <taxon>Pseudomonadota</taxon>
        <taxon>Alphaproteobacteria</taxon>
        <taxon>Rhodospirillales</taxon>
        <taxon>Rhodovibrionaceae</taxon>
        <taxon>Aquibaculum</taxon>
    </lineage>
</organism>
<protein>
    <submittedName>
        <fullName evidence="1">Uncharacterized protein</fullName>
    </submittedName>
</protein>
<feature type="non-terminal residue" evidence="1">
    <location>
        <position position="1"/>
    </location>
</feature>